<dbReference type="Proteomes" id="UP000184088">
    <property type="component" value="Unassembled WGS sequence"/>
</dbReference>
<dbReference type="STRING" id="1121256.SAMN02746089_02573"/>
<feature type="region of interest" description="Disordered" evidence="1">
    <location>
        <begin position="527"/>
        <end position="549"/>
    </location>
</feature>
<organism evidence="2 3">
    <name type="scientific">Caldanaerobius fijiensis DSM 17918</name>
    <dbReference type="NCBI Taxonomy" id="1121256"/>
    <lineage>
        <taxon>Bacteria</taxon>
        <taxon>Bacillati</taxon>
        <taxon>Bacillota</taxon>
        <taxon>Clostridia</taxon>
        <taxon>Thermoanaerobacterales</taxon>
        <taxon>Thermoanaerobacteraceae</taxon>
        <taxon>Caldanaerobius</taxon>
    </lineage>
</organism>
<feature type="region of interest" description="Disordered" evidence="1">
    <location>
        <begin position="406"/>
        <end position="428"/>
    </location>
</feature>
<accession>A0A1M5ELL5</accession>
<feature type="region of interest" description="Disordered" evidence="1">
    <location>
        <begin position="225"/>
        <end position="246"/>
    </location>
</feature>
<proteinExistence type="predicted"/>
<dbReference type="AlphaFoldDB" id="A0A1M5ELL5"/>
<name>A0A1M5ELL5_9THEO</name>
<dbReference type="RefSeq" id="WP_073346210.1">
    <property type="nucleotide sequence ID" value="NZ_FQVH01000046.1"/>
</dbReference>
<protein>
    <submittedName>
        <fullName evidence="2">Uncharacterized protein</fullName>
    </submittedName>
</protein>
<feature type="region of interest" description="Disordered" evidence="1">
    <location>
        <begin position="151"/>
        <end position="213"/>
    </location>
</feature>
<feature type="compositionally biased region" description="Polar residues" evidence="1">
    <location>
        <begin position="225"/>
        <end position="236"/>
    </location>
</feature>
<feature type="compositionally biased region" description="Polar residues" evidence="1">
    <location>
        <begin position="267"/>
        <end position="279"/>
    </location>
</feature>
<keyword evidence="3" id="KW-1185">Reference proteome</keyword>
<gene>
    <name evidence="2" type="ORF">SAMN02746089_02573</name>
</gene>
<sequence length="580" mass="65601">MRRLKRVVIKEELVALTGDFTEAVILNQFIYWSERIADFDKFILEEKERAKINEEDINIQPRNGWIYKKISELKDEIMSPESEKTIRRKVQNLVEKGYLDERTNPLYKWDKTLQYRVNMVKIAKDLYKIGYFLQDYKYDISELIDKQNDMTDKQNNISSGQSSPNEQNVPPNGQNDDSNGQNLSNEENVASKSQNDDSVGHVASESQNDAAIPEITTEITLPSNSISLKDANNTPKNKNKHISPPTHPLYIYNNACARVRTESNIDENTALSSDTQNIPITGGESAVSNDAENISNASIPHLQSPFLSKPLSQDTELHTRDCTSFRESNARTASSPAHVLGENDSQLIDSIGTEPDPKQGEGPVWYNSSAEASGPVKVQMPPILGAILGNTALAADDAADVQVLQEASEDGEKDGKQPSKKRNSEKRQLADAQERIFEAWNAEKIIVHKVLNERMKRAASSALKVYTEQEIITAIRNYAKILHSNDYFLTYKWTLDEFLKRSIEKFLNWEICSANYIDRRKQYERKRDSVKGGASPNADAGGRTDSRQEEQFVEWIPAAWLEVEEKIKQEKEARRNAGLA</sequence>
<evidence type="ECO:0000313" key="3">
    <source>
        <dbReference type="Proteomes" id="UP000184088"/>
    </source>
</evidence>
<feature type="region of interest" description="Disordered" evidence="1">
    <location>
        <begin position="267"/>
        <end position="288"/>
    </location>
</feature>
<evidence type="ECO:0000313" key="2">
    <source>
        <dbReference type="EMBL" id="SHF80034.1"/>
    </source>
</evidence>
<reference evidence="2 3" key="1">
    <citation type="submission" date="2016-11" db="EMBL/GenBank/DDBJ databases">
        <authorList>
            <person name="Jaros S."/>
            <person name="Januszkiewicz K."/>
            <person name="Wedrychowicz H."/>
        </authorList>
    </citation>
    <scope>NUCLEOTIDE SEQUENCE [LARGE SCALE GENOMIC DNA]</scope>
    <source>
        <strain evidence="2 3">DSM 17918</strain>
    </source>
</reference>
<evidence type="ECO:0000256" key="1">
    <source>
        <dbReference type="SAM" id="MobiDB-lite"/>
    </source>
</evidence>
<feature type="compositionally biased region" description="Polar residues" evidence="1">
    <location>
        <begin position="153"/>
        <end position="193"/>
    </location>
</feature>
<dbReference type="OrthoDB" id="1652900at2"/>
<dbReference type="EMBL" id="FQVH01000046">
    <property type="protein sequence ID" value="SHF80034.1"/>
    <property type="molecule type" value="Genomic_DNA"/>
</dbReference>